<evidence type="ECO:0000313" key="3">
    <source>
        <dbReference type="EMBL" id="CAB4704333.1"/>
    </source>
</evidence>
<dbReference type="EMBL" id="CAEZXU010000097">
    <property type="protein sequence ID" value="CAB4704333.1"/>
    <property type="molecule type" value="Genomic_DNA"/>
</dbReference>
<dbReference type="EMBL" id="CAEZSY010000042">
    <property type="protein sequence ID" value="CAB4552453.1"/>
    <property type="molecule type" value="Genomic_DNA"/>
</dbReference>
<reference evidence="2" key="1">
    <citation type="submission" date="2020-05" db="EMBL/GenBank/DDBJ databases">
        <authorList>
            <person name="Chiriac C."/>
            <person name="Salcher M."/>
            <person name="Ghai R."/>
            <person name="Kavagutti S V."/>
        </authorList>
    </citation>
    <scope>NUCLEOTIDE SEQUENCE</scope>
</reference>
<name>A0A6J6LFA5_9ZZZZ</name>
<evidence type="ECO:0000313" key="1">
    <source>
        <dbReference type="EMBL" id="CAB4552453.1"/>
    </source>
</evidence>
<protein>
    <submittedName>
        <fullName evidence="2">Unannotated protein</fullName>
    </submittedName>
</protein>
<organism evidence="2">
    <name type="scientific">freshwater metagenome</name>
    <dbReference type="NCBI Taxonomy" id="449393"/>
    <lineage>
        <taxon>unclassified sequences</taxon>
        <taxon>metagenomes</taxon>
        <taxon>ecological metagenomes</taxon>
    </lineage>
</organism>
<sequence>MGFWADLMGNRAAKKAQSLYELQLSDWSLEQQALTTALDIFTSAAKGEQPADSALVQKAGELVLWTGTAIFHEAGRTPTRYSGRSQGISIPIVAGIRYRVGASAGVLIPGEEMQMEKEQGLVKLTNQRLIFAGSANTAEWAFSKFLSAGTNQKRDDFLFAVSNRKKTSGLRFSPADGIAFSRLLALALYAYENGIPATIKAIKNDLKEIESEKPKLVLPPAKTKEIKA</sequence>
<proteinExistence type="predicted"/>
<evidence type="ECO:0000313" key="2">
    <source>
        <dbReference type="EMBL" id="CAB4659403.1"/>
    </source>
</evidence>
<gene>
    <name evidence="1" type="ORF">UFOPK1509_00409</name>
    <name evidence="2" type="ORF">UFOPK2252_00839</name>
    <name evidence="3" type="ORF">UFOPK2592_00901</name>
</gene>
<dbReference type="EMBL" id="CAEZWN010000085">
    <property type="protein sequence ID" value="CAB4659403.1"/>
    <property type="molecule type" value="Genomic_DNA"/>
</dbReference>
<accession>A0A6J6LFA5</accession>
<dbReference type="AlphaFoldDB" id="A0A6J6LFA5"/>